<comment type="caution">
    <text evidence="2">The sequence shown here is derived from an EMBL/GenBank/DDBJ whole genome shotgun (WGS) entry which is preliminary data.</text>
</comment>
<gene>
    <name evidence="2" type="ORF">RHGRI_011195</name>
</gene>
<accession>A0AAV6KL08</accession>
<evidence type="ECO:0000313" key="3">
    <source>
        <dbReference type="Proteomes" id="UP000823749"/>
    </source>
</evidence>
<keyword evidence="1" id="KW-0472">Membrane</keyword>
<dbReference type="EMBL" id="JACTNZ010000004">
    <property type="protein sequence ID" value="KAG5553251.1"/>
    <property type="molecule type" value="Genomic_DNA"/>
</dbReference>
<organism evidence="2 3">
    <name type="scientific">Rhododendron griersonianum</name>
    <dbReference type="NCBI Taxonomy" id="479676"/>
    <lineage>
        <taxon>Eukaryota</taxon>
        <taxon>Viridiplantae</taxon>
        <taxon>Streptophyta</taxon>
        <taxon>Embryophyta</taxon>
        <taxon>Tracheophyta</taxon>
        <taxon>Spermatophyta</taxon>
        <taxon>Magnoliopsida</taxon>
        <taxon>eudicotyledons</taxon>
        <taxon>Gunneridae</taxon>
        <taxon>Pentapetalae</taxon>
        <taxon>asterids</taxon>
        <taxon>Ericales</taxon>
        <taxon>Ericaceae</taxon>
        <taxon>Ericoideae</taxon>
        <taxon>Rhodoreae</taxon>
        <taxon>Rhododendron</taxon>
    </lineage>
</organism>
<keyword evidence="1" id="KW-1133">Transmembrane helix</keyword>
<keyword evidence="1" id="KW-0812">Transmembrane</keyword>
<protein>
    <submittedName>
        <fullName evidence="2">Uncharacterized protein</fullName>
    </submittedName>
</protein>
<dbReference type="Proteomes" id="UP000823749">
    <property type="component" value="Chromosome 4"/>
</dbReference>
<sequence>MFGLHSFISIPGFILLGGCCSVCCLSAIVSSGVIVVFGCSCLLLLLLIFWIGWLIFADGFWLFFVFQLTWHPHNTHQ</sequence>
<evidence type="ECO:0000313" key="2">
    <source>
        <dbReference type="EMBL" id="KAG5553251.1"/>
    </source>
</evidence>
<proteinExistence type="predicted"/>
<reference evidence="2" key="1">
    <citation type="submission" date="2020-08" db="EMBL/GenBank/DDBJ databases">
        <title>Plant Genome Project.</title>
        <authorList>
            <person name="Zhang R.-G."/>
        </authorList>
    </citation>
    <scope>NUCLEOTIDE SEQUENCE</scope>
    <source>
        <strain evidence="2">WSP0</strain>
        <tissue evidence="2">Leaf</tissue>
    </source>
</reference>
<feature type="transmembrane region" description="Helical" evidence="1">
    <location>
        <begin position="43"/>
        <end position="66"/>
    </location>
</feature>
<keyword evidence="3" id="KW-1185">Reference proteome</keyword>
<evidence type="ECO:0000256" key="1">
    <source>
        <dbReference type="SAM" id="Phobius"/>
    </source>
</evidence>
<name>A0AAV6KL08_9ERIC</name>
<dbReference type="AlphaFoldDB" id="A0AAV6KL08"/>
<feature type="transmembrane region" description="Helical" evidence="1">
    <location>
        <begin position="12"/>
        <end position="37"/>
    </location>
</feature>